<dbReference type="SUPFAM" id="SSF89392">
    <property type="entry name" value="Prokaryotic lipoproteins and lipoprotein localization factors"/>
    <property type="match status" value="1"/>
</dbReference>
<dbReference type="EMBL" id="MASI01000002">
    <property type="protein sequence ID" value="ODA68010.1"/>
    <property type="molecule type" value="Genomic_DNA"/>
</dbReference>
<keyword evidence="4" id="KW-0449">Lipoprotein</keyword>
<dbReference type="InterPro" id="IPR029046">
    <property type="entry name" value="LolA/LolB/LppX"/>
</dbReference>
<accession>A0A1E2S0T7</accession>
<keyword evidence="5" id="KW-1185">Reference proteome</keyword>
<evidence type="ECO:0000256" key="1">
    <source>
        <dbReference type="ARBA" id="ARBA00022729"/>
    </source>
</evidence>
<dbReference type="OrthoDB" id="9800501at2"/>
<protein>
    <submittedName>
        <fullName evidence="4">Lipoprotein chaperone</fullName>
    </submittedName>
</protein>
<dbReference type="RefSeq" id="WP_069094528.1">
    <property type="nucleotide sequence ID" value="NZ_MASI01000002.1"/>
</dbReference>
<feature type="chain" id="PRO_5009116593" evidence="3">
    <location>
        <begin position="28"/>
        <end position="300"/>
    </location>
</feature>
<gene>
    <name evidence="4" type="ORF">A7A08_01180</name>
</gene>
<evidence type="ECO:0000313" key="4">
    <source>
        <dbReference type="EMBL" id="ODA68010.1"/>
    </source>
</evidence>
<dbReference type="PATRIC" id="fig|1177755.3.peg.1183"/>
<name>A0A1E2S0T7_9HYPH</name>
<dbReference type="Proteomes" id="UP000095087">
    <property type="component" value="Unassembled WGS sequence"/>
</dbReference>
<comment type="caution">
    <text evidence="4">The sequence shown here is derived from an EMBL/GenBank/DDBJ whole genome shotgun (WGS) entry which is preliminary data.</text>
</comment>
<dbReference type="PANTHER" id="PTHR35869">
    <property type="entry name" value="OUTER-MEMBRANE LIPOPROTEIN CARRIER PROTEIN"/>
    <property type="match status" value="1"/>
</dbReference>
<dbReference type="STRING" id="1177755.A7A08_01180"/>
<proteinExistence type="predicted"/>
<evidence type="ECO:0000313" key="5">
    <source>
        <dbReference type="Proteomes" id="UP000095087"/>
    </source>
</evidence>
<evidence type="ECO:0000256" key="3">
    <source>
        <dbReference type="SAM" id="SignalP"/>
    </source>
</evidence>
<feature type="region of interest" description="Disordered" evidence="2">
    <location>
        <begin position="27"/>
        <end position="90"/>
    </location>
</feature>
<keyword evidence="1 3" id="KW-0732">Signal</keyword>
<dbReference type="AlphaFoldDB" id="A0A1E2S0T7"/>
<dbReference type="Pfam" id="PF03548">
    <property type="entry name" value="LolA"/>
    <property type="match status" value="1"/>
</dbReference>
<dbReference type="InterPro" id="IPR004564">
    <property type="entry name" value="OM_lipoprot_carrier_LolA-like"/>
</dbReference>
<reference evidence="4 5" key="1">
    <citation type="submission" date="2016-07" db="EMBL/GenBank/DDBJ databases">
        <title>Draft genome sequence of Methyloligella halotolerans C2T (VKM B-2706T=CCUG 61687T=DSM 25045T), a halotolerant polyhydroxybutyrate accumulating methylotroph.</title>
        <authorList>
            <person name="Vasilenko O.V."/>
            <person name="Doronina N.V."/>
            <person name="Poroshina M.N."/>
            <person name="Tarlachkov S.V."/>
            <person name="Trotsenko Y.A."/>
        </authorList>
    </citation>
    <scope>NUCLEOTIDE SEQUENCE [LARGE SCALE GENOMIC DNA]</scope>
    <source>
        <strain evidence="4 5">VKM B-2706</strain>
    </source>
</reference>
<evidence type="ECO:0000256" key="2">
    <source>
        <dbReference type="SAM" id="MobiDB-lite"/>
    </source>
</evidence>
<feature type="signal peptide" evidence="3">
    <location>
        <begin position="1"/>
        <end position="27"/>
    </location>
</feature>
<dbReference type="PANTHER" id="PTHR35869:SF1">
    <property type="entry name" value="OUTER-MEMBRANE LIPOPROTEIN CARRIER PROTEIN"/>
    <property type="match status" value="1"/>
</dbReference>
<sequence length="300" mass="32109">MNRRYRWLSASLAATLCLALPGASALAQDQGTTVVPKSAPKKPRATATGTVPAEGEASGEGGANALRPAQDIPPIEPDKAPPPPPVEAEAPAGEIDNAEADAGAGWEAAVEESGPRPLIGAEREQAIARVNQYFNEMDSLQGTFRQIDSDNKVATGRFYVKRPGKLRFDYAPPSPLKIVSDGAFLAIEDSDLKTIEKYPLKSTPFRLLLADDVNLGRDANVLGVSRGKDEVAIQLQDRKGGTGGAIKLVFETAPEFQLSEWVITDAQGLTTQVTLDDLAPGRKVAADFFKSKQQPFNPYR</sequence>
<dbReference type="CDD" id="cd16325">
    <property type="entry name" value="LolA"/>
    <property type="match status" value="1"/>
</dbReference>
<dbReference type="Gene3D" id="2.50.20.10">
    <property type="entry name" value="Lipoprotein localisation LolA/LolB/LppX"/>
    <property type="match status" value="1"/>
</dbReference>
<organism evidence="4 5">
    <name type="scientific">Methyloligella halotolerans</name>
    <dbReference type="NCBI Taxonomy" id="1177755"/>
    <lineage>
        <taxon>Bacteria</taxon>
        <taxon>Pseudomonadati</taxon>
        <taxon>Pseudomonadota</taxon>
        <taxon>Alphaproteobacteria</taxon>
        <taxon>Hyphomicrobiales</taxon>
        <taxon>Hyphomicrobiaceae</taxon>
        <taxon>Methyloligella</taxon>
    </lineage>
</organism>